<dbReference type="Proteomes" id="UP001168877">
    <property type="component" value="Unassembled WGS sequence"/>
</dbReference>
<gene>
    <name evidence="1" type="ORF">LWI29_027407</name>
</gene>
<dbReference type="EMBL" id="JAUESC010000003">
    <property type="protein sequence ID" value="KAK0601789.1"/>
    <property type="molecule type" value="Genomic_DNA"/>
</dbReference>
<name>A0AA39T0J4_ACESA</name>
<evidence type="ECO:0000313" key="1">
    <source>
        <dbReference type="EMBL" id="KAK0601789.1"/>
    </source>
</evidence>
<reference evidence="1" key="2">
    <citation type="submission" date="2023-06" db="EMBL/GenBank/DDBJ databases">
        <authorList>
            <person name="Swenson N.G."/>
            <person name="Wegrzyn J.L."/>
            <person name="Mcevoy S.L."/>
        </authorList>
    </citation>
    <scope>NUCLEOTIDE SEQUENCE</scope>
    <source>
        <strain evidence="1">NS2018</strain>
        <tissue evidence="1">Leaf</tissue>
    </source>
</reference>
<keyword evidence="2" id="KW-1185">Reference proteome</keyword>
<sequence length="106" mass="11586">MLALGGFRRLHSLYLRQLSKRPRSGLNWAPPMIGSKSSTRCGRDKVHLSLPLLSPVDPNLVSPKEVTAMLSLAAACSSTGVIVLYANDLKFCKATMLILSLKIHRV</sequence>
<accession>A0AA39T0J4</accession>
<evidence type="ECO:0000313" key="2">
    <source>
        <dbReference type="Proteomes" id="UP001168877"/>
    </source>
</evidence>
<protein>
    <submittedName>
        <fullName evidence="1">Uncharacterized protein</fullName>
    </submittedName>
</protein>
<organism evidence="1 2">
    <name type="scientific">Acer saccharum</name>
    <name type="common">Sugar maple</name>
    <dbReference type="NCBI Taxonomy" id="4024"/>
    <lineage>
        <taxon>Eukaryota</taxon>
        <taxon>Viridiplantae</taxon>
        <taxon>Streptophyta</taxon>
        <taxon>Embryophyta</taxon>
        <taxon>Tracheophyta</taxon>
        <taxon>Spermatophyta</taxon>
        <taxon>Magnoliopsida</taxon>
        <taxon>eudicotyledons</taxon>
        <taxon>Gunneridae</taxon>
        <taxon>Pentapetalae</taxon>
        <taxon>rosids</taxon>
        <taxon>malvids</taxon>
        <taxon>Sapindales</taxon>
        <taxon>Sapindaceae</taxon>
        <taxon>Hippocastanoideae</taxon>
        <taxon>Acereae</taxon>
        <taxon>Acer</taxon>
    </lineage>
</organism>
<proteinExistence type="predicted"/>
<dbReference type="AlphaFoldDB" id="A0AA39T0J4"/>
<reference evidence="1" key="1">
    <citation type="journal article" date="2022" name="Plant J.">
        <title>Strategies of tolerance reflected in two North American maple genomes.</title>
        <authorList>
            <person name="McEvoy S.L."/>
            <person name="Sezen U.U."/>
            <person name="Trouern-Trend A."/>
            <person name="McMahon S.M."/>
            <person name="Schaberg P.G."/>
            <person name="Yang J."/>
            <person name="Wegrzyn J.L."/>
            <person name="Swenson N.G."/>
        </authorList>
    </citation>
    <scope>NUCLEOTIDE SEQUENCE</scope>
    <source>
        <strain evidence="1">NS2018</strain>
    </source>
</reference>
<comment type="caution">
    <text evidence="1">The sequence shown here is derived from an EMBL/GenBank/DDBJ whole genome shotgun (WGS) entry which is preliminary data.</text>
</comment>